<dbReference type="Gene3D" id="3.40.50.2300">
    <property type="match status" value="2"/>
</dbReference>
<dbReference type="PANTHER" id="PTHR46847">
    <property type="entry name" value="D-ALLOSE-BINDING PERIPLASMIC PROTEIN-RELATED"/>
    <property type="match status" value="1"/>
</dbReference>
<dbReference type="InterPro" id="IPR025997">
    <property type="entry name" value="SBP_2_dom"/>
</dbReference>
<dbReference type="PANTHER" id="PTHR46847:SF1">
    <property type="entry name" value="D-ALLOSE-BINDING PERIPLASMIC PROTEIN-RELATED"/>
    <property type="match status" value="1"/>
</dbReference>
<evidence type="ECO:0000259" key="5">
    <source>
        <dbReference type="Pfam" id="PF13407"/>
    </source>
</evidence>
<dbReference type="InterPro" id="IPR028082">
    <property type="entry name" value="Peripla_BP_I"/>
</dbReference>
<dbReference type="CDD" id="cd01536">
    <property type="entry name" value="PBP1_ABC_sugar_binding-like"/>
    <property type="match status" value="1"/>
</dbReference>
<sequence length="334" mass="34551">MRSNRLRAAAKSVGVMSLAVALAACGSSSGGTAAGGGKRVKLAVEYGALSFPYHSALKLLVHAKAKELGGVSIIEGDSNNDTGTELANVQNLLSQNPDCMLLIPVGNASSAPAEAAQGANVPVVSFDQKAAGPAKAFVGYNQLQSGDLLGQFIVDQYKALNKPKIKVIYIRGIIGHVADTARNQGLKATLQKAGLDKDKVGIIEQSADFDRAKAESITNNLMRQHPDTDIIVANNDDMLLGAYSATQTLKLPTGPGTPLHLAGVDGVPEALKLIGEGKIDATMFQDPVAEANTAVTTCVAAAKGEAVSDTVLSFRQVTKADAAAALDSVKSLYK</sequence>
<comment type="similarity">
    <text evidence="2">Belongs to the bacterial solute-binding protein 2 family.</text>
</comment>
<dbReference type="AlphaFoldDB" id="A0A8J3PQ08"/>
<evidence type="ECO:0000256" key="4">
    <source>
        <dbReference type="SAM" id="SignalP"/>
    </source>
</evidence>
<proteinExistence type="inferred from homology"/>
<reference evidence="6" key="1">
    <citation type="submission" date="2021-01" db="EMBL/GenBank/DDBJ databases">
        <title>Whole genome shotgun sequence of Planosporangium flavigriseum NBRC 105377.</title>
        <authorList>
            <person name="Komaki H."/>
            <person name="Tamura T."/>
        </authorList>
    </citation>
    <scope>NUCLEOTIDE SEQUENCE</scope>
    <source>
        <strain evidence="6">NBRC 105377</strain>
    </source>
</reference>
<dbReference type="Proteomes" id="UP000653674">
    <property type="component" value="Unassembled WGS sequence"/>
</dbReference>
<dbReference type="RefSeq" id="WP_168079603.1">
    <property type="nucleotide sequence ID" value="NZ_BAAAQJ010000012.1"/>
</dbReference>
<dbReference type="GO" id="GO:0030313">
    <property type="term" value="C:cell envelope"/>
    <property type="evidence" value="ECO:0007669"/>
    <property type="project" value="UniProtKB-SubCell"/>
</dbReference>
<gene>
    <name evidence="6" type="primary">rbsB_1</name>
    <name evidence="6" type="ORF">Pfl04_39850</name>
</gene>
<feature type="domain" description="Periplasmic binding protein" evidence="5">
    <location>
        <begin position="53"/>
        <end position="305"/>
    </location>
</feature>
<name>A0A8J3PQ08_9ACTN</name>
<protein>
    <submittedName>
        <fullName evidence="6">D-ribose ABC transporter substrate-binding protein</fullName>
    </submittedName>
</protein>
<dbReference type="PROSITE" id="PS51257">
    <property type="entry name" value="PROKAR_LIPOPROTEIN"/>
    <property type="match status" value="1"/>
</dbReference>
<evidence type="ECO:0000256" key="1">
    <source>
        <dbReference type="ARBA" id="ARBA00004196"/>
    </source>
</evidence>
<feature type="chain" id="PRO_5035303126" evidence="4">
    <location>
        <begin position="24"/>
        <end position="334"/>
    </location>
</feature>
<evidence type="ECO:0000256" key="3">
    <source>
        <dbReference type="ARBA" id="ARBA00022729"/>
    </source>
</evidence>
<comment type="subcellular location">
    <subcellularLocation>
        <location evidence="1">Cell envelope</location>
    </subcellularLocation>
</comment>
<feature type="signal peptide" evidence="4">
    <location>
        <begin position="1"/>
        <end position="23"/>
    </location>
</feature>
<evidence type="ECO:0000313" key="7">
    <source>
        <dbReference type="Proteomes" id="UP000653674"/>
    </source>
</evidence>
<dbReference type="GO" id="GO:0030246">
    <property type="term" value="F:carbohydrate binding"/>
    <property type="evidence" value="ECO:0007669"/>
    <property type="project" value="UniProtKB-ARBA"/>
</dbReference>
<organism evidence="6 7">
    <name type="scientific">Planosporangium flavigriseum</name>
    <dbReference type="NCBI Taxonomy" id="373681"/>
    <lineage>
        <taxon>Bacteria</taxon>
        <taxon>Bacillati</taxon>
        <taxon>Actinomycetota</taxon>
        <taxon>Actinomycetes</taxon>
        <taxon>Micromonosporales</taxon>
        <taxon>Micromonosporaceae</taxon>
        <taxon>Planosporangium</taxon>
    </lineage>
</organism>
<dbReference type="Pfam" id="PF13407">
    <property type="entry name" value="Peripla_BP_4"/>
    <property type="match status" value="1"/>
</dbReference>
<evidence type="ECO:0000256" key="2">
    <source>
        <dbReference type="ARBA" id="ARBA00007639"/>
    </source>
</evidence>
<dbReference type="SUPFAM" id="SSF53822">
    <property type="entry name" value="Periplasmic binding protein-like I"/>
    <property type="match status" value="1"/>
</dbReference>
<comment type="caution">
    <text evidence="6">The sequence shown here is derived from an EMBL/GenBank/DDBJ whole genome shotgun (WGS) entry which is preliminary data.</text>
</comment>
<dbReference type="EMBL" id="BONU01000033">
    <property type="protein sequence ID" value="GIG75581.1"/>
    <property type="molecule type" value="Genomic_DNA"/>
</dbReference>
<keyword evidence="3 4" id="KW-0732">Signal</keyword>
<keyword evidence="7" id="KW-1185">Reference proteome</keyword>
<accession>A0A8J3PQ08</accession>
<evidence type="ECO:0000313" key="6">
    <source>
        <dbReference type="EMBL" id="GIG75581.1"/>
    </source>
</evidence>